<evidence type="ECO:0000256" key="1">
    <source>
        <dbReference type="ARBA" id="ARBA00022801"/>
    </source>
</evidence>
<proteinExistence type="predicted"/>
<keyword evidence="2 4" id="KW-0442">Lipid degradation</keyword>
<evidence type="ECO:0000256" key="2">
    <source>
        <dbReference type="ARBA" id="ARBA00022963"/>
    </source>
</evidence>
<name>A0A371JD80_9FIRM</name>
<dbReference type="RefSeq" id="WP_094377566.1">
    <property type="nucleotide sequence ID" value="NZ_NOKA02000032.1"/>
</dbReference>
<dbReference type="Gene3D" id="3.40.1090.10">
    <property type="entry name" value="Cytosolic phospholipase A2 catalytic domain"/>
    <property type="match status" value="2"/>
</dbReference>
<keyword evidence="7" id="KW-1185">Reference proteome</keyword>
<feature type="short sequence motif" description="GXGXXG" evidence="4">
    <location>
        <begin position="17"/>
        <end position="22"/>
    </location>
</feature>
<dbReference type="EMBL" id="NOKA02000032">
    <property type="protein sequence ID" value="RDY30638.1"/>
    <property type="molecule type" value="Genomic_DNA"/>
</dbReference>
<dbReference type="InterPro" id="IPR050301">
    <property type="entry name" value="NTE"/>
</dbReference>
<evidence type="ECO:0000256" key="3">
    <source>
        <dbReference type="ARBA" id="ARBA00023098"/>
    </source>
</evidence>
<reference evidence="6 7" key="1">
    <citation type="journal article" date="2017" name="Genome Announc.">
        <title>Draft Genome Sequence of a Sporulating and Motile Strain of Lachnotalea glycerini Isolated from Water in Quebec City, Canada.</title>
        <authorList>
            <person name="Maheux A.F."/>
            <person name="Boudreau D.K."/>
            <person name="Berube E."/>
            <person name="Boissinot M."/>
            <person name="Raymond F."/>
            <person name="Brodeur S."/>
            <person name="Corbeil J."/>
            <person name="Isabel S."/>
            <person name="Omar R.F."/>
            <person name="Bergeron M.G."/>
        </authorList>
    </citation>
    <scope>NUCLEOTIDE SEQUENCE [LARGE SCALE GENOMIC DNA]</scope>
    <source>
        <strain evidence="6 7">CCRI-19302</strain>
    </source>
</reference>
<dbReference type="OrthoDB" id="9770965at2"/>
<dbReference type="InterPro" id="IPR002641">
    <property type="entry name" value="PNPLA_dom"/>
</dbReference>
<dbReference type="PROSITE" id="PS51635">
    <property type="entry name" value="PNPLA"/>
    <property type="match status" value="1"/>
</dbReference>
<dbReference type="CDD" id="cd07209">
    <property type="entry name" value="Pat_hypo_Ecoli_Z1214_like"/>
    <property type="match status" value="1"/>
</dbReference>
<feature type="short sequence motif" description="GXSXG" evidence="4">
    <location>
        <begin position="44"/>
        <end position="48"/>
    </location>
</feature>
<dbReference type="AlphaFoldDB" id="A0A371JD80"/>
<accession>A0A371JD80</accession>
<comment type="caution">
    <text evidence="6">The sequence shown here is derived from an EMBL/GenBank/DDBJ whole genome shotgun (WGS) entry which is preliminary data.</text>
</comment>
<keyword evidence="1 4" id="KW-0378">Hydrolase</keyword>
<sequence length="390" mass="44415">MNPVIDLSKEYGIVLEGGGAKGAYQIGAWKAFEEVGVKVNAVAGTSVGALNAAMICMGDYKKAEELWENISYSKVMKVDDHIMSQVFQGKLEISEALKHSLRLFVDGGADITPLKELIAQNIDESCIRNGKINFYLLTFSISEMKELDLDMKEVEEGRMQDLLLASAYLPVFKNEKLHGKTYMDGGMFNNVPLESLVKRGYQDIIVVRIFGIGREKKVKLPEGVTVLSIEPRVDLGNILDFDSNKSSRNIKIGYYDAMRLIYGLKGKIYYIEENQEECYYLKQLIHISEDEKKKLCEYYNIEDKKEMFTRNFVERVLAAIALELKLGKEWSYCELYLSILEAAAKILRVQKYKIYTVEEFRKEVLNKINSGMGTFELPAFITVIINHSEN</sequence>
<dbReference type="Proteomes" id="UP000216411">
    <property type="component" value="Unassembled WGS sequence"/>
</dbReference>
<feature type="domain" description="PNPLA" evidence="5">
    <location>
        <begin position="13"/>
        <end position="197"/>
    </location>
</feature>
<organism evidence="6 7">
    <name type="scientific">Lachnotalea glycerini</name>
    <dbReference type="NCBI Taxonomy" id="1763509"/>
    <lineage>
        <taxon>Bacteria</taxon>
        <taxon>Bacillati</taxon>
        <taxon>Bacillota</taxon>
        <taxon>Clostridia</taxon>
        <taxon>Lachnospirales</taxon>
        <taxon>Lachnospiraceae</taxon>
        <taxon>Lachnotalea</taxon>
    </lineage>
</organism>
<evidence type="ECO:0000256" key="4">
    <source>
        <dbReference type="PROSITE-ProRule" id="PRU01161"/>
    </source>
</evidence>
<feature type="short sequence motif" description="DGA/G" evidence="4">
    <location>
        <begin position="184"/>
        <end position="186"/>
    </location>
</feature>
<evidence type="ECO:0000259" key="5">
    <source>
        <dbReference type="PROSITE" id="PS51635"/>
    </source>
</evidence>
<dbReference type="GO" id="GO:0016042">
    <property type="term" value="P:lipid catabolic process"/>
    <property type="evidence" value="ECO:0007669"/>
    <property type="project" value="UniProtKB-UniRule"/>
</dbReference>
<keyword evidence="3 4" id="KW-0443">Lipid metabolism</keyword>
<feature type="active site" description="Nucleophile" evidence="4">
    <location>
        <position position="46"/>
    </location>
</feature>
<dbReference type="InterPro" id="IPR016035">
    <property type="entry name" value="Acyl_Trfase/lysoPLipase"/>
</dbReference>
<protein>
    <submittedName>
        <fullName evidence="6">Patatin-like phospholipase family protein</fullName>
    </submittedName>
</protein>
<evidence type="ECO:0000313" key="7">
    <source>
        <dbReference type="Proteomes" id="UP000216411"/>
    </source>
</evidence>
<dbReference type="Pfam" id="PF01734">
    <property type="entry name" value="Patatin"/>
    <property type="match status" value="1"/>
</dbReference>
<feature type="active site" description="Proton acceptor" evidence="4">
    <location>
        <position position="184"/>
    </location>
</feature>
<gene>
    <name evidence="6" type="ORF">CG710_013830</name>
</gene>
<dbReference type="SUPFAM" id="SSF52151">
    <property type="entry name" value="FabD/lysophospholipase-like"/>
    <property type="match status" value="1"/>
</dbReference>
<dbReference type="PANTHER" id="PTHR14226">
    <property type="entry name" value="NEUROPATHY TARGET ESTERASE/SWISS CHEESE D.MELANOGASTER"/>
    <property type="match status" value="1"/>
</dbReference>
<dbReference type="PANTHER" id="PTHR14226:SF57">
    <property type="entry name" value="BLR7027 PROTEIN"/>
    <property type="match status" value="1"/>
</dbReference>
<evidence type="ECO:0000313" key="6">
    <source>
        <dbReference type="EMBL" id="RDY30638.1"/>
    </source>
</evidence>
<dbReference type="GO" id="GO:0016787">
    <property type="term" value="F:hydrolase activity"/>
    <property type="evidence" value="ECO:0007669"/>
    <property type="project" value="UniProtKB-UniRule"/>
</dbReference>